<dbReference type="Gene3D" id="6.10.30.10">
    <property type="match status" value="1"/>
</dbReference>
<dbReference type="InterPro" id="IPR002878">
    <property type="entry name" value="ChsH2_C"/>
</dbReference>
<dbReference type="RefSeq" id="WP_345417486.1">
    <property type="nucleotide sequence ID" value="NZ_BAABGT010000032.1"/>
</dbReference>
<dbReference type="EMBL" id="BAABGT010000032">
    <property type="protein sequence ID" value="GAA4546628.1"/>
    <property type="molecule type" value="Genomic_DNA"/>
</dbReference>
<protein>
    <recommendedName>
        <fullName evidence="5">OB-fold protein</fullName>
    </recommendedName>
</protein>
<feature type="domain" description="ChsH2 C-terminal OB-fold" evidence="1">
    <location>
        <begin position="59"/>
        <end position="121"/>
    </location>
</feature>
<dbReference type="Proteomes" id="UP001501598">
    <property type="component" value="Unassembled WGS sequence"/>
</dbReference>
<evidence type="ECO:0000313" key="3">
    <source>
        <dbReference type="EMBL" id="GAA4546628.1"/>
    </source>
</evidence>
<organism evidence="3 4">
    <name type="scientific">Pseudonocardia xishanensis</name>
    <dbReference type="NCBI Taxonomy" id="630995"/>
    <lineage>
        <taxon>Bacteria</taxon>
        <taxon>Bacillati</taxon>
        <taxon>Actinomycetota</taxon>
        <taxon>Actinomycetes</taxon>
        <taxon>Pseudonocardiales</taxon>
        <taxon>Pseudonocardiaceae</taxon>
        <taxon>Pseudonocardia</taxon>
    </lineage>
</organism>
<reference evidence="4" key="1">
    <citation type="journal article" date="2019" name="Int. J. Syst. Evol. Microbiol.">
        <title>The Global Catalogue of Microorganisms (GCM) 10K type strain sequencing project: providing services to taxonomists for standard genome sequencing and annotation.</title>
        <authorList>
            <consortium name="The Broad Institute Genomics Platform"/>
            <consortium name="The Broad Institute Genome Sequencing Center for Infectious Disease"/>
            <person name="Wu L."/>
            <person name="Ma J."/>
        </authorList>
    </citation>
    <scope>NUCLEOTIDE SEQUENCE [LARGE SCALE GENOMIC DNA]</scope>
    <source>
        <strain evidence="4">JCM 17906</strain>
    </source>
</reference>
<accession>A0ABP8RTQ2</accession>
<dbReference type="Pfam" id="PF01796">
    <property type="entry name" value="OB_ChsH2_C"/>
    <property type="match status" value="1"/>
</dbReference>
<dbReference type="SUPFAM" id="SSF50249">
    <property type="entry name" value="Nucleic acid-binding proteins"/>
    <property type="match status" value="1"/>
</dbReference>
<keyword evidence="4" id="KW-1185">Reference proteome</keyword>
<dbReference type="InterPro" id="IPR022002">
    <property type="entry name" value="ChsH2_Znr"/>
</dbReference>
<evidence type="ECO:0008006" key="5">
    <source>
        <dbReference type="Google" id="ProtNLM"/>
    </source>
</evidence>
<gene>
    <name evidence="3" type="ORF">GCM10023175_29220</name>
</gene>
<dbReference type="Pfam" id="PF12172">
    <property type="entry name" value="zf-ChsH2"/>
    <property type="match status" value="1"/>
</dbReference>
<evidence type="ECO:0000313" key="4">
    <source>
        <dbReference type="Proteomes" id="UP001501598"/>
    </source>
</evidence>
<name>A0ABP8RTQ2_9PSEU</name>
<evidence type="ECO:0000259" key="2">
    <source>
        <dbReference type="Pfam" id="PF12172"/>
    </source>
</evidence>
<comment type="caution">
    <text evidence="3">The sequence shown here is derived from an EMBL/GenBank/DDBJ whole genome shotgun (WGS) entry which is preliminary data.</text>
</comment>
<feature type="domain" description="ChsH2 rubredoxin-like zinc ribbon" evidence="2">
    <location>
        <begin position="21"/>
        <end position="53"/>
    </location>
</feature>
<dbReference type="PANTHER" id="PTHR34075:SF5">
    <property type="entry name" value="BLR3430 PROTEIN"/>
    <property type="match status" value="1"/>
</dbReference>
<sequence>MGYSFHDHRIPGGIGADDGFWESLEDGEFRLARCADCERWMWPAHHRCPTCGSWEQRWEHTAMAGRVFSWTRVHAGVDQAREGAPELPYVVVVAELPAAAGARVLGKLAGPDVDVRIGAPLTGHIDPPSVRSRGYAAVRWTLGEH</sequence>
<dbReference type="PANTHER" id="PTHR34075">
    <property type="entry name" value="BLR3430 PROTEIN"/>
    <property type="match status" value="1"/>
</dbReference>
<dbReference type="InterPro" id="IPR012340">
    <property type="entry name" value="NA-bd_OB-fold"/>
</dbReference>
<dbReference type="InterPro" id="IPR052513">
    <property type="entry name" value="Thioester_dehydratase-like"/>
</dbReference>
<evidence type="ECO:0000259" key="1">
    <source>
        <dbReference type="Pfam" id="PF01796"/>
    </source>
</evidence>
<proteinExistence type="predicted"/>